<evidence type="ECO:0000313" key="3">
    <source>
        <dbReference type="Proteomes" id="UP001230051"/>
    </source>
</evidence>
<accession>A0AAD8FRK8</accession>
<reference evidence="2" key="1">
    <citation type="submission" date="2022-02" db="EMBL/GenBank/DDBJ databases">
        <title>Atlantic sturgeon de novo genome assembly.</title>
        <authorList>
            <person name="Stock M."/>
            <person name="Klopp C."/>
            <person name="Guiguen Y."/>
            <person name="Cabau C."/>
            <person name="Parinello H."/>
            <person name="Santidrian Yebra-Pimentel E."/>
            <person name="Kuhl H."/>
            <person name="Dirks R.P."/>
            <person name="Guessner J."/>
            <person name="Wuertz S."/>
            <person name="Du K."/>
            <person name="Schartl M."/>
        </authorList>
    </citation>
    <scope>NUCLEOTIDE SEQUENCE</scope>
    <source>
        <strain evidence="2">STURGEONOMICS-FGT-2020</strain>
        <tissue evidence="2">Whole blood</tissue>
    </source>
</reference>
<evidence type="ECO:0000313" key="2">
    <source>
        <dbReference type="EMBL" id="KAK1141941.1"/>
    </source>
</evidence>
<evidence type="ECO:0000256" key="1">
    <source>
        <dbReference type="SAM" id="MobiDB-lite"/>
    </source>
</evidence>
<organism evidence="2 3">
    <name type="scientific">Acipenser oxyrinchus oxyrinchus</name>
    <dbReference type="NCBI Taxonomy" id="40147"/>
    <lineage>
        <taxon>Eukaryota</taxon>
        <taxon>Metazoa</taxon>
        <taxon>Chordata</taxon>
        <taxon>Craniata</taxon>
        <taxon>Vertebrata</taxon>
        <taxon>Euteleostomi</taxon>
        <taxon>Actinopterygii</taxon>
        <taxon>Chondrostei</taxon>
        <taxon>Acipenseriformes</taxon>
        <taxon>Acipenseridae</taxon>
        <taxon>Acipenser</taxon>
    </lineage>
</organism>
<dbReference type="Proteomes" id="UP001230051">
    <property type="component" value="Unassembled WGS sequence"/>
</dbReference>
<proteinExistence type="predicted"/>
<dbReference type="AlphaFoldDB" id="A0AAD8FRK8"/>
<dbReference type="EMBL" id="JAGXEW010000294">
    <property type="protein sequence ID" value="KAK1141941.1"/>
    <property type="molecule type" value="Genomic_DNA"/>
</dbReference>
<gene>
    <name evidence="2" type="ORF">AOXY_G37037</name>
</gene>
<name>A0AAD8FRK8_ACIOX</name>
<comment type="caution">
    <text evidence="2">The sequence shown here is derived from an EMBL/GenBank/DDBJ whole genome shotgun (WGS) entry which is preliminary data.</text>
</comment>
<feature type="region of interest" description="Disordered" evidence="1">
    <location>
        <begin position="35"/>
        <end position="54"/>
    </location>
</feature>
<keyword evidence="3" id="KW-1185">Reference proteome</keyword>
<protein>
    <submittedName>
        <fullName evidence="2">Uncharacterized protein</fullName>
    </submittedName>
</protein>
<sequence>MIAQQRQPLLLKMEAYASPLYMAISSSHSLTSELQPSSDWPALRPVPPDMTTKNIPLVSKKSKKVQKKARANHFKQGIEMMDMV</sequence>